<dbReference type="InterPro" id="IPR011990">
    <property type="entry name" value="TPR-like_helical_dom_sf"/>
</dbReference>
<accession>A0A5R9L5W4</accession>
<comment type="caution">
    <text evidence="2">The sequence shown here is derived from an EMBL/GenBank/DDBJ whole genome shotgun (WGS) entry which is preliminary data.</text>
</comment>
<organism evidence="2 3">
    <name type="scientific">Dyadobacter luticola</name>
    <dbReference type="NCBI Taxonomy" id="1979387"/>
    <lineage>
        <taxon>Bacteria</taxon>
        <taxon>Pseudomonadati</taxon>
        <taxon>Bacteroidota</taxon>
        <taxon>Cytophagia</taxon>
        <taxon>Cytophagales</taxon>
        <taxon>Spirosomataceae</taxon>
        <taxon>Dyadobacter</taxon>
    </lineage>
</organism>
<protein>
    <submittedName>
        <fullName evidence="2">SusD/RagB family nutrient-binding outer membrane lipoprotein</fullName>
    </submittedName>
</protein>
<dbReference type="Proteomes" id="UP000306402">
    <property type="component" value="Unassembled WGS sequence"/>
</dbReference>
<evidence type="ECO:0000313" key="3">
    <source>
        <dbReference type="Proteomes" id="UP000306402"/>
    </source>
</evidence>
<keyword evidence="1" id="KW-0732">Signal</keyword>
<dbReference type="InterPro" id="IPR041662">
    <property type="entry name" value="SusD-like_2"/>
</dbReference>
<name>A0A5R9L5W4_9BACT</name>
<keyword evidence="2" id="KW-0449">Lipoprotein</keyword>
<dbReference type="Pfam" id="PF12771">
    <property type="entry name" value="SusD-like_2"/>
    <property type="match status" value="1"/>
</dbReference>
<sequence length="475" mass="51873">MKKIFIIKTGILLLILQFLTSCEQSFDQPDIQNNPNAVTDVTVQTLLAGTMLGVSMLHEDTDVRIASMWAGELAGLSRAHQGFGQYIVSSQSFSWNILYPVASQARLIQVKADAVGDKWTKGVGQVLEALVIAKATALYGDVPYSQAFDENTYPTPVFDKQADVYQALQLTLDNAIQNLSAPVGLAFAQQDFLYKGDVAKWKAAANTLKARLYLHTADYSNAIASAAKGIQSQSGDMLIPHGTSLAVDQNQNYDFFRVNRAGDTGFDGAYLPKLMQSRIGSANSKTDETALYNHYFKTGIVAPGSLDPNTTDGAFMANSSHPILTYYENALIIAEAQARKNVPNEALVALNAVRAGLSGGYLNGATLSTAGRKYEPYTLADFSATGLANPTKASTVQQAMLYEIIAQRYIIFLMQYEAFNDYRRLAKAVPVVQLPIPLYVGSRRPQRFIYPQNEISTNPNVPAPLPDQFTNVSLF</sequence>
<dbReference type="OrthoDB" id="622163at2"/>
<dbReference type="EMBL" id="VCEJ01000002">
    <property type="protein sequence ID" value="TLV03972.1"/>
    <property type="molecule type" value="Genomic_DNA"/>
</dbReference>
<dbReference type="Gene3D" id="1.25.40.390">
    <property type="match status" value="1"/>
</dbReference>
<dbReference type="AlphaFoldDB" id="A0A5R9L5W4"/>
<keyword evidence="3" id="KW-1185">Reference proteome</keyword>
<reference evidence="2 3" key="1">
    <citation type="submission" date="2019-05" db="EMBL/GenBank/DDBJ databases">
        <authorList>
            <person name="Qu J.-H."/>
        </authorList>
    </citation>
    <scope>NUCLEOTIDE SEQUENCE [LARGE SCALE GENOMIC DNA]</scope>
    <source>
        <strain evidence="2 3">T17</strain>
    </source>
</reference>
<proteinExistence type="predicted"/>
<feature type="signal peptide" evidence="1">
    <location>
        <begin position="1"/>
        <end position="23"/>
    </location>
</feature>
<evidence type="ECO:0000256" key="1">
    <source>
        <dbReference type="SAM" id="SignalP"/>
    </source>
</evidence>
<gene>
    <name evidence="2" type="ORF">FEN17_10435</name>
</gene>
<dbReference type="RefSeq" id="WP_138365181.1">
    <property type="nucleotide sequence ID" value="NZ_VCEJ01000002.1"/>
</dbReference>
<feature type="chain" id="PRO_5024396952" evidence="1">
    <location>
        <begin position="24"/>
        <end position="475"/>
    </location>
</feature>
<evidence type="ECO:0000313" key="2">
    <source>
        <dbReference type="EMBL" id="TLV03972.1"/>
    </source>
</evidence>
<dbReference type="PROSITE" id="PS51257">
    <property type="entry name" value="PROKAR_LIPOPROTEIN"/>
    <property type="match status" value="1"/>
</dbReference>
<dbReference type="SUPFAM" id="SSF48452">
    <property type="entry name" value="TPR-like"/>
    <property type="match status" value="1"/>
</dbReference>